<dbReference type="GO" id="GO:0006313">
    <property type="term" value="P:DNA transposition"/>
    <property type="evidence" value="ECO:0007669"/>
    <property type="project" value="InterPro"/>
</dbReference>
<name>X1LG70_9ZZZZ</name>
<reference evidence="2" key="1">
    <citation type="journal article" date="2014" name="Front. Microbiol.">
        <title>High frequency of phylogenetically diverse reductive dehalogenase-homologous genes in deep subseafloor sedimentary metagenomes.</title>
        <authorList>
            <person name="Kawai M."/>
            <person name="Futagami T."/>
            <person name="Toyoda A."/>
            <person name="Takaki Y."/>
            <person name="Nishi S."/>
            <person name="Hori S."/>
            <person name="Arai W."/>
            <person name="Tsubouchi T."/>
            <person name="Morono Y."/>
            <person name="Uchiyama I."/>
            <person name="Ito T."/>
            <person name="Fujiyama A."/>
            <person name="Inagaki F."/>
            <person name="Takami H."/>
        </authorList>
    </citation>
    <scope>NUCLEOTIDE SEQUENCE</scope>
    <source>
        <strain evidence="2">Expedition CK06-06</strain>
    </source>
</reference>
<sequence length="47" mass="5037">MENSVNKENAMPAATVTIQTFGDFLGFNPHLHILVSDGCFGNGSIQI</sequence>
<dbReference type="Pfam" id="PF04986">
    <property type="entry name" value="Y2_Tnp"/>
    <property type="match status" value="1"/>
</dbReference>
<dbReference type="EMBL" id="BARV01001917">
    <property type="protein sequence ID" value="GAI01400.1"/>
    <property type="molecule type" value="Genomic_DNA"/>
</dbReference>
<gene>
    <name evidence="2" type="ORF">S06H3_05229</name>
</gene>
<dbReference type="InterPro" id="IPR007069">
    <property type="entry name" value="Transposase_32"/>
</dbReference>
<evidence type="ECO:0000313" key="2">
    <source>
        <dbReference type="EMBL" id="GAI01400.1"/>
    </source>
</evidence>
<comment type="caution">
    <text evidence="2">The sequence shown here is derived from an EMBL/GenBank/DDBJ whole genome shotgun (WGS) entry which is preliminary data.</text>
</comment>
<evidence type="ECO:0000259" key="1">
    <source>
        <dbReference type="Pfam" id="PF04986"/>
    </source>
</evidence>
<proteinExistence type="predicted"/>
<dbReference type="AlphaFoldDB" id="X1LG70"/>
<accession>X1LG70</accession>
<protein>
    <recommendedName>
        <fullName evidence="1">Transposase IS801/IS1294 domain-containing protein</fullName>
    </recommendedName>
</protein>
<dbReference type="GO" id="GO:0004803">
    <property type="term" value="F:transposase activity"/>
    <property type="evidence" value="ECO:0007669"/>
    <property type="project" value="InterPro"/>
</dbReference>
<dbReference type="GO" id="GO:0003677">
    <property type="term" value="F:DNA binding"/>
    <property type="evidence" value="ECO:0007669"/>
    <property type="project" value="InterPro"/>
</dbReference>
<organism evidence="2">
    <name type="scientific">marine sediment metagenome</name>
    <dbReference type="NCBI Taxonomy" id="412755"/>
    <lineage>
        <taxon>unclassified sequences</taxon>
        <taxon>metagenomes</taxon>
        <taxon>ecological metagenomes</taxon>
    </lineage>
</organism>
<feature type="domain" description="Transposase IS801/IS1294" evidence="1">
    <location>
        <begin position="15"/>
        <end position="41"/>
    </location>
</feature>